<evidence type="ECO:0000313" key="3">
    <source>
        <dbReference type="EMBL" id="SEB23798.1"/>
    </source>
</evidence>
<dbReference type="PANTHER" id="PTHR11786">
    <property type="entry name" value="N-HYDROXYARYLAMINE O-ACETYLTRANSFERASE"/>
    <property type="match status" value="1"/>
</dbReference>
<dbReference type="Pfam" id="PF00797">
    <property type="entry name" value="Acetyltransf_2"/>
    <property type="match status" value="1"/>
</dbReference>
<dbReference type="EMBL" id="FNRQ01000012">
    <property type="protein sequence ID" value="SEB23798.1"/>
    <property type="molecule type" value="Genomic_DNA"/>
</dbReference>
<dbReference type="GO" id="GO:0016407">
    <property type="term" value="F:acetyltransferase activity"/>
    <property type="evidence" value="ECO:0007669"/>
    <property type="project" value="InterPro"/>
</dbReference>
<proteinExistence type="inferred from homology"/>
<dbReference type="PANTHER" id="PTHR11786:SF0">
    <property type="entry name" value="ARYLAMINE N-ACETYLTRANSFERASE 4-RELATED"/>
    <property type="match status" value="1"/>
</dbReference>
<dbReference type="Gene3D" id="2.40.128.150">
    <property type="entry name" value="Cysteine proteinases"/>
    <property type="match status" value="1"/>
</dbReference>
<dbReference type="Proteomes" id="UP000198638">
    <property type="component" value="Unassembled WGS sequence"/>
</dbReference>
<dbReference type="SUPFAM" id="SSF54001">
    <property type="entry name" value="Cysteine proteinases"/>
    <property type="match status" value="1"/>
</dbReference>
<evidence type="ECO:0000256" key="1">
    <source>
        <dbReference type="ARBA" id="ARBA00006547"/>
    </source>
</evidence>
<dbReference type="OrthoDB" id="7181050at2"/>
<dbReference type="RefSeq" id="WP_090537797.1">
    <property type="nucleotide sequence ID" value="NZ_FNRQ01000012.1"/>
</dbReference>
<sequence>MPPSLDLDRYFARIGYAGPRTPTLDVLSDVQRLHAQAIPFENLDPLTGRRVSLELDDVVDKLVARRRGGYCFEQNRLFAHALMQLGFAVTPLIARVLWGRDPDIVPARTHMLMRVDLDGEPWIADAGFGAATLTSPLRLIAGKVQQTTLEPFRLANAPHGAFDLEVQTGDTWAKVYRFDLNRVEWIDYEVGNWYTSTYPTSLFMTDLVVTRVVPEGRANLLDDRLTLRTKAGHVTERWLGDASELADVLRGLFGIDTGDIDVAAVFERVKGRAARTQGGKR</sequence>
<organism evidence="3 4">
    <name type="scientific">Paraburkholderia sartisoli</name>
    <dbReference type="NCBI Taxonomy" id="83784"/>
    <lineage>
        <taxon>Bacteria</taxon>
        <taxon>Pseudomonadati</taxon>
        <taxon>Pseudomonadota</taxon>
        <taxon>Betaproteobacteria</taxon>
        <taxon>Burkholderiales</taxon>
        <taxon>Burkholderiaceae</taxon>
        <taxon>Paraburkholderia</taxon>
    </lineage>
</organism>
<gene>
    <name evidence="3" type="ORF">SAMN05192564_11266</name>
</gene>
<evidence type="ECO:0000313" key="4">
    <source>
        <dbReference type="Proteomes" id="UP000198638"/>
    </source>
</evidence>
<dbReference type="InterPro" id="IPR038765">
    <property type="entry name" value="Papain-like_cys_pep_sf"/>
</dbReference>
<dbReference type="Gene3D" id="3.30.2140.10">
    <property type="entry name" value="Arylamine N-acetyltransferase"/>
    <property type="match status" value="1"/>
</dbReference>
<keyword evidence="3" id="KW-0808">Transferase</keyword>
<reference evidence="4" key="1">
    <citation type="submission" date="2016-10" db="EMBL/GenBank/DDBJ databases">
        <authorList>
            <person name="Varghese N."/>
            <person name="Submissions S."/>
        </authorList>
    </citation>
    <scope>NUCLEOTIDE SEQUENCE [LARGE SCALE GENOMIC DNA]</scope>
    <source>
        <strain evidence="4">LMG 24000</strain>
    </source>
</reference>
<dbReference type="InterPro" id="IPR001447">
    <property type="entry name" value="Arylamine_N-AcTrfase"/>
</dbReference>
<comment type="similarity">
    <text evidence="1 2">Belongs to the arylamine N-acetyltransferase family.</text>
</comment>
<evidence type="ECO:0000256" key="2">
    <source>
        <dbReference type="RuleBase" id="RU003452"/>
    </source>
</evidence>
<dbReference type="PRINTS" id="PR01543">
    <property type="entry name" value="ANATRNSFRASE"/>
</dbReference>
<dbReference type="AlphaFoldDB" id="A0A1H4HRW6"/>
<protein>
    <submittedName>
        <fullName evidence="3">N-hydroxyarylamine O-acetyltransferase</fullName>
    </submittedName>
</protein>
<dbReference type="STRING" id="83784.SAMN05192564_11266"/>
<name>A0A1H4HRW6_9BURK</name>
<accession>A0A1H4HRW6</accession>
<keyword evidence="4" id="KW-1185">Reference proteome</keyword>